<accession>A0ABR7FXF9</accession>
<evidence type="ECO:0000313" key="2">
    <source>
        <dbReference type="EMBL" id="MBC5679865.1"/>
    </source>
</evidence>
<name>A0ABR7FXF9_9FIRM</name>
<keyword evidence="1" id="KW-0732">Signal</keyword>
<feature type="signal peptide" evidence="1">
    <location>
        <begin position="1"/>
        <end position="22"/>
    </location>
</feature>
<proteinExistence type="predicted"/>
<comment type="caution">
    <text evidence="2">The sequence shown here is derived from an EMBL/GenBank/DDBJ whole genome shotgun (WGS) entry which is preliminary data.</text>
</comment>
<dbReference type="Proteomes" id="UP000628463">
    <property type="component" value="Unassembled WGS sequence"/>
</dbReference>
<sequence>MKNKRMYIIICCLIVIFCTACSKQQSEKNKFETISISDDFMINDECKELTNDLKIYLISIQYYYDKSDKNTFSSFEFSDSECISSVENLQSHKDDKPDISNQSAIKESYVKTKIIGYYLKIEYLLSEKELLVSNGNKKSSEWFTNLDAELNNIYEELSNGIQEQ</sequence>
<feature type="chain" id="PRO_5046227188" description="DUF5105 domain-containing protein" evidence="1">
    <location>
        <begin position="23"/>
        <end position="164"/>
    </location>
</feature>
<organism evidence="2 3">
    <name type="scientific">Lachnospira hominis</name>
    <name type="common">ex Liu et al. 2021</name>
    <dbReference type="NCBI Taxonomy" id="2763051"/>
    <lineage>
        <taxon>Bacteria</taxon>
        <taxon>Bacillati</taxon>
        <taxon>Bacillota</taxon>
        <taxon>Clostridia</taxon>
        <taxon>Lachnospirales</taxon>
        <taxon>Lachnospiraceae</taxon>
        <taxon>Lachnospira</taxon>
    </lineage>
</organism>
<protein>
    <recommendedName>
        <fullName evidence="4">DUF5105 domain-containing protein</fullName>
    </recommendedName>
</protein>
<keyword evidence="3" id="KW-1185">Reference proteome</keyword>
<dbReference type="EMBL" id="JACOPD010000002">
    <property type="protein sequence ID" value="MBC5679865.1"/>
    <property type="molecule type" value="Genomic_DNA"/>
</dbReference>
<gene>
    <name evidence="2" type="ORF">H8S01_02675</name>
</gene>
<evidence type="ECO:0000313" key="3">
    <source>
        <dbReference type="Proteomes" id="UP000628463"/>
    </source>
</evidence>
<dbReference type="RefSeq" id="WP_186836090.1">
    <property type="nucleotide sequence ID" value="NZ_JACOPD010000002.1"/>
</dbReference>
<evidence type="ECO:0008006" key="4">
    <source>
        <dbReference type="Google" id="ProtNLM"/>
    </source>
</evidence>
<evidence type="ECO:0000256" key="1">
    <source>
        <dbReference type="SAM" id="SignalP"/>
    </source>
</evidence>
<reference evidence="2 3" key="1">
    <citation type="submission" date="2020-08" db="EMBL/GenBank/DDBJ databases">
        <title>Genome public.</title>
        <authorList>
            <person name="Liu C."/>
            <person name="Sun Q."/>
        </authorList>
    </citation>
    <scope>NUCLEOTIDE SEQUENCE [LARGE SCALE GENOMIC DNA]</scope>
    <source>
        <strain evidence="2 3">NSJ-43</strain>
    </source>
</reference>